<dbReference type="EMBL" id="BJVY01000011">
    <property type="protein sequence ID" value="GEL70693.1"/>
    <property type="molecule type" value="Genomic_DNA"/>
</dbReference>
<evidence type="ECO:0000313" key="3">
    <source>
        <dbReference type="Proteomes" id="UP000321224"/>
    </source>
</evidence>
<feature type="region of interest" description="Disordered" evidence="1">
    <location>
        <begin position="45"/>
        <end position="70"/>
    </location>
</feature>
<evidence type="ECO:0000256" key="1">
    <source>
        <dbReference type="SAM" id="MobiDB-lite"/>
    </source>
</evidence>
<comment type="caution">
    <text evidence="2">The sequence shown here is derived from an EMBL/GenBank/DDBJ whole genome shotgun (WGS) entry which is preliminary data.</text>
</comment>
<gene>
    <name evidence="2" type="ORF">MVI01_24770</name>
</gene>
<name>A0A511HAX7_9BACT</name>
<feature type="compositionally biased region" description="Basic and acidic residues" evidence="1">
    <location>
        <begin position="45"/>
        <end position="58"/>
    </location>
</feature>
<organism evidence="2 3">
    <name type="scientific">Myxococcus virescens</name>
    <dbReference type="NCBI Taxonomy" id="83456"/>
    <lineage>
        <taxon>Bacteria</taxon>
        <taxon>Pseudomonadati</taxon>
        <taxon>Myxococcota</taxon>
        <taxon>Myxococcia</taxon>
        <taxon>Myxococcales</taxon>
        <taxon>Cystobacterineae</taxon>
        <taxon>Myxococcaceae</taxon>
        <taxon>Myxococcus</taxon>
    </lineage>
</organism>
<protein>
    <submittedName>
        <fullName evidence="2">Uncharacterized protein</fullName>
    </submittedName>
</protein>
<dbReference type="AlphaFoldDB" id="A0A511HAX7"/>
<evidence type="ECO:0000313" key="2">
    <source>
        <dbReference type="EMBL" id="GEL70693.1"/>
    </source>
</evidence>
<accession>A0A511HAX7</accession>
<dbReference type="Proteomes" id="UP000321224">
    <property type="component" value="Unassembled WGS sequence"/>
</dbReference>
<reference evidence="2 3" key="1">
    <citation type="submission" date="2019-07" db="EMBL/GenBank/DDBJ databases">
        <title>Whole genome shotgun sequence of Myxococcus virescens NBRC 100334.</title>
        <authorList>
            <person name="Hosoyama A."/>
            <person name="Uohara A."/>
            <person name="Ohji S."/>
            <person name="Ichikawa N."/>
        </authorList>
    </citation>
    <scope>NUCLEOTIDE SEQUENCE [LARGE SCALE GENOMIC DNA]</scope>
    <source>
        <strain evidence="2 3">NBRC 100334</strain>
    </source>
</reference>
<proteinExistence type="predicted"/>
<sequence length="70" mass="7229">MVSAPAHVDDEPHGEGLLFRLPSGGGVGAGGGRFFLLLGTRAQEGGEGKDVEAEHHEASIYQMPALSRSA</sequence>